<evidence type="ECO:0000313" key="5">
    <source>
        <dbReference type="Proteomes" id="UP001312865"/>
    </source>
</evidence>
<dbReference type="Gene3D" id="3.10.350.10">
    <property type="entry name" value="LysM domain"/>
    <property type="match status" value="1"/>
</dbReference>
<dbReference type="EMBL" id="JBBAXC010000012">
    <property type="protein sequence ID" value="MEI5908375.1"/>
    <property type="molecule type" value="Genomic_DNA"/>
</dbReference>
<dbReference type="InterPro" id="IPR050570">
    <property type="entry name" value="Cell_wall_metabolism_enzyme"/>
</dbReference>
<dbReference type="InterPro" id="IPR036779">
    <property type="entry name" value="LysM_dom_sf"/>
</dbReference>
<dbReference type="Gene3D" id="2.70.70.10">
    <property type="entry name" value="Glucose Permease (Domain IIA)"/>
    <property type="match status" value="1"/>
</dbReference>
<sequence>MWKKKYSTMTTKLSKLNTSLIKKSIITTLIVSTLTVQPVGATDEHASSIDTMYHIYLSDQYLGAVSDRAAVEEIIETKVNLASEEYGMDTVDVAEPFTYVPEQVFSEEVDDASVLEKVANSIEIQAEAVALEVNGKAIAYVKNSEAAEEVMKSIQLLYVSEEEFTKWKKESQASTPLPSLKDDEARIIDISFNKEVDVKETKIDPVEILSVEDAIAFLTKGTREEKIYEVQKGDVLGSIADEHDLSTSELLSLNNGMTEDAVLQIGQSMNVTAYEPVVHVEITKEMKTKEIIPYTEEVINDDGMYKGDSTLQQEGKDGERSVTYSMTSVNGVEQDKTVKKERILTEAVNRVVVMGTKEIPSRGTGSFIWPTNGGYISSHMGPRWGTVHKGMDIARPNNLTIKAVDNGIVTSAGWDNGGYGNKVVVDHQNGFVTVYAHLKSIHVKKGQTVPQGTSLGLMGTTGQSTGVHLHIEIYKNGRLVDPHDYL</sequence>
<dbReference type="SMART" id="SM00257">
    <property type="entry name" value="LysM"/>
    <property type="match status" value="1"/>
</dbReference>
<dbReference type="GO" id="GO:0016787">
    <property type="term" value="F:hydrolase activity"/>
    <property type="evidence" value="ECO:0007669"/>
    <property type="project" value="UniProtKB-KW"/>
</dbReference>
<comment type="caution">
    <text evidence="4">The sequence shown here is derived from an EMBL/GenBank/DDBJ whole genome shotgun (WGS) entry which is preliminary data.</text>
</comment>
<evidence type="ECO:0000256" key="1">
    <source>
        <dbReference type="ARBA" id="ARBA00022729"/>
    </source>
</evidence>
<keyword evidence="5" id="KW-1185">Reference proteome</keyword>
<dbReference type="InterPro" id="IPR018392">
    <property type="entry name" value="LysM"/>
</dbReference>
<name>A0ABU8HGJ2_9BACI</name>
<dbReference type="SUPFAM" id="SSF54106">
    <property type="entry name" value="LysM domain"/>
    <property type="match status" value="1"/>
</dbReference>
<dbReference type="Pfam" id="PF01476">
    <property type="entry name" value="LysM"/>
    <property type="match status" value="1"/>
</dbReference>
<evidence type="ECO:0000313" key="4">
    <source>
        <dbReference type="EMBL" id="MEI5908375.1"/>
    </source>
</evidence>
<evidence type="ECO:0000259" key="2">
    <source>
        <dbReference type="PROSITE" id="PS51109"/>
    </source>
</evidence>
<gene>
    <name evidence="4" type="ORF">WAK64_15070</name>
</gene>
<reference evidence="4 5" key="1">
    <citation type="journal article" date="2018" name="J. Microbiol.">
        <title>Bacillus spongiae sp. nov., isolated from sponge of Jeju Island.</title>
        <authorList>
            <person name="Lee G.E."/>
            <person name="Im W.T."/>
            <person name="Park J.S."/>
        </authorList>
    </citation>
    <scope>NUCLEOTIDE SEQUENCE [LARGE SCALE GENOMIC DNA]</scope>
    <source>
        <strain evidence="4 5">135PIL107-10</strain>
    </source>
</reference>
<feature type="domain" description="LysM" evidence="3">
    <location>
        <begin position="226"/>
        <end position="271"/>
    </location>
</feature>
<dbReference type="InterPro" id="IPR016047">
    <property type="entry name" value="M23ase_b-sheet_dom"/>
</dbReference>
<dbReference type="InterPro" id="IPR011098">
    <property type="entry name" value="G5_dom"/>
</dbReference>
<organism evidence="4 5">
    <name type="scientific">Bacillus spongiae</name>
    <dbReference type="NCBI Taxonomy" id="2683610"/>
    <lineage>
        <taxon>Bacteria</taxon>
        <taxon>Bacillati</taxon>
        <taxon>Bacillota</taxon>
        <taxon>Bacilli</taxon>
        <taxon>Bacillales</taxon>
        <taxon>Bacillaceae</taxon>
        <taxon>Bacillus</taxon>
    </lineage>
</organism>
<dbReference type="EC" id="3.4.24.-" evidence="4"/>
<dbReference type="SUPFAM" id="SSF51261">
    <property type="entry name" value="Duplicated hybrid motif"/>
    <property type="match status" value="1"/>
</dbReference>
<keyword evidence="4" id="KW-0378">Hydrolase</keyword>
<dbReference type="InterPro" id="IPR011055">
    <property type="entry name" value="Dup_hybrid_motif"/>
</dbReference>
<dbReference type="Gene3D" id="2.20.230.10">
    <property type="entry name" value="Resuscitation-promoting factor rpfb"/>
    <property type="match status" value="1"/>
</dbReference>
<protein>
    <submittedName>
        <fullName evidence="4">M23 family metallopeptidase</fullName>
        <ecNumber evidence="4">3.4.24.-</ecNumber>
    </submittedName>
</protein>
<dbReference type="PANTHER" id="PTHR21666">
    <property type="entry name" value="PEPTIDASE-RELATED"/>
    <property type="match status" value="1"/>
</dbReference>
<dbReference type="PANTHER" id="PTHR21666:SF270">
    <property type="entry name" value="MUREIN HYDROLASE ACTIVATOR ENVC"/>
    <property type="match status" value="1"/>
</dbReference>
<accession>A0ABU8HGJ2</accession>
<dbReference type="PROSITE" id="PS51782">
    <property type="entry name" value="LYSM"/>
    <property type="match status" value="1"/>
</dbReference>
<dbReference type="Pfam" id="PF01551">
    <property type="entry name" value="Peptidase_M23"/>
    <property type="match status" value="1"/>
</dbReference>
<dbReference type="CDD" id="cd00118">
    <property type="entry name" value="LysM"/>
    <property type="match status" value="1"/>
</dbReference>
<proteinExistence type="predicted"/>
<keyword evidence="1" id="KW-0732">Signal</keyword>
<dbReference type="Proteomes" id="UP001312865">
    <property type="component" value="Unassembled WGS sequence"/>
</dbReference>
<evidence type="ECO:0000259" key="3">
    <source>
        <dbReference type="PROSITE" id="PS51782"/>
    </source>
</evidence>
<dbReference type="PROSITE" id="PS51109">
    <property type="entry name" value="G5"/>
    <property type="match status" value="1"/>
</dbReference>
<dbReference type="RefSeq" id="WP_336587818.1">
    <property type="nucleotide sequence ID" value="NZ_JBBAXC010000012.1"/>
</dbReference>
<dbReference type="Pfam" id="PF07501">
    <property type="entry name" value="G5"/>
    <property type="match status" value="1"/>
</dbReference>
<dbReference type="CDD" id="cd12797">
    <property type="entry name" value="M23_peptidase"/>
    <property type="match status" value="1"/>
</dbReference>
<dbReference type="SMART" id="SM01208">
    <property type="entry name" value="G5"/>
    <property type="match status" value="1"/>
</dbReference>
<feature type="domain" description="G5" evidence="2">
    <location>
        <begin position="277"/>
        <end position="358"/>
    </location>
</feature>